<feature type="domain" description="Fucosyltransferase C-terminal" evidence="4">
    <location>
        <begin position="168"/>
        <end position="275"/>
    </location>
</feature>
<accession>A0A6I4NNH1</accession>
<proteinExistence type="inferred from homology"/>
<gene>
    <name evidence="5" type="ORF">GON26_09060</name>
</gene>
<protein>
    <submittedName>
        <fullName evidence="5">Glycosyl transferase</fullName>
    </submittedName>
</protein>
<dbReference type="GO" id="GO:0046920">
    <property type="term" value="F:alpha-(1-&gt;3)-fucosyltransferase activity"/>
    <property type="evidence" value="ECO:0007669"/>
    <property type="project" value="TreeGrafter"/>
</dbReference>
<dbReference type="RefSeq" id="WP_160374488.1">
    <property type="nucleotide sequence ID" value="NZ_WSTB01000004.1"/>
</dbReference>
<dbReference type="InterPro" id="IPR055270">
    <property type="entry name" value="Glyco_tran_10_C"/>
</dbReference>
<evidence type="ECO:0000313" key="6">
    <source>
        <dbReference type="Proteomes" id="UP000471501"/>
    </source>
</evidence>
<comment type="similarity">
    <text evidence="1">Belongs to the glycosyltransferase 10 family.</text>
</comment>
<sequence length="319" mass="37344">MNPIKLYKASSFRYTPFDDYQPGDLDYLKKNNISIVTDIKEADVIISQNFKFLKKHFWRVIFGNKFLVWTLEPRFDTHFVSKEKYLLGLVKCHFMNIYTRDVFVTNISIHCRKINRILEFLPDDFLLESNKIGTLMSYYKGIEASPLICNNENIDLIALRSEIALAGNKAMVMDVYGKGWPKGISKEDSRDGDWVGSKDKILNKYNFNLCFENTASFNYMTEKIWDSIQNYCLPIYYAKNTNAYEIFPEDSFIDYADFNSPNELFDFVNNMKSEEFVIRMNKCIQVYNAISEKGISLVNSEREKTLNKIVLKLHSIKKT</sequence>
<dbReference type="InterPro" id="IPR001503">
    <property type="entry name" value="Glyco_trans_10"/>
</dbReference>
<dbReference type="GO" id="GO:0016020">
    <property type="term" value="C:membrane"/>
    <property type="evidence" value="ECO:0007669"/>
    <property type="project" value="InterPro"/>
</dbReference>
<evidence type="ECO:0000256" key="2">
    <source>
        <dbReference type="ARBA" id="ARBA00022676"/>
    </source>
</evidence>
<dbReference type="PANTHER" id="PTHR11929:SF194">
    <property type="entry name" value="ALPHA-(1,3)-FUCOSYLTRANSFERASE 10"/>
    <property type="match status" value="1"/>
</dbReference>
<dbReference type="PANTHER" id="PTHR11929">
    <property type="entry name" value="ALPHA- 1,3 -FUCOSYLTRANSFERASE"/>
    <property type="match status" value="1"/>
</dbReference>
<name>A0A6I4NNH1_9FLAO</name>
<evidence type="ECO:0000256" key="3">
    <source>
        <dbReference type="ARBA" id="ARBA00022679"/>
    </source>
</evidence>
<evidence type="ECO:0000259" key="4">
    <source>
        <dbReference type="Pfam" id="PF00852"/>
    </source>
</evidence>
<keyword evidence="3 5" id="KW-0808">Transferase</keyword>
<evidence type="ECO:0000313" key="5">
    <source>
        <dbReference type="EMBL" id="MWB94512.1"/>
    </source>
</evidence>
<keyword evidence="6" id="KW-1185">Reference proteome</keyword>
<dbReference type="Proteomes" id="UP000471501">
    <property type="component" value="Unassembled WGS sequence"/>
</dbReference>
<dbReference type="SUPFAM" id="SSF53756">
    <property type="entry name" value="UDP-Glycosyltransferase/glycogen phosphorylase"/>
    <property type="match status" value="1"/>
</dbReference>
<dbReference type="InterPro" id="IPR038577">
    <property type="entry name" value="GT10-like_C_sf"/>
</dbReference>
<dbReference type="Pfam" id="PF00852">
    <property type="entry name" value="Glyco_transf_10"/>
    <property type="match status" value="1"/>
</dbReference>
<dbReference type="AlphaFoldDB" id="A0A6I4NNH1"/>
<keyword evidence="2" id="KW-0328">Glycosyltransferase</keyword>
<dbReference type="Gene3D" id="3.40.50.11660">
    <property type="entry name" value="Glycosyl transferase family 10, C-terminal domain"/>
    <property type="match status" value="1"/>
</dbReference>
<evidence type="ECO:0000256" key="1">
    <source>
        <dbReference type="ARBA" id="ARBA00008919"/>
    </source>
</evidence>
<reference evidence="5 6" key="1">
    <citation type="submission" date="2019-12" db="EMBL/GenBank/DDBJ databases">
        <authorList>
            <person name="Kim Y.S."/>
        </authorList>
    </citation>
    <scope>NUCLEOTIDE SEQUENCE [LARGE SCALE GENOMIC DNA]</scope>
    <source>
        <strain evidence="5 6">GA093</strain>
    </source>
</reference>
<organism evidence="5 6">
    <name type="scientific">Flavobacterium hydrocarbonoxydans</name>
    <dbReference type="NCBI Taxonomy" id="2683249"/>
    <lineage>
        <taxon>Bacteria</taxon>
        <taxon>Pseudomonadati</taxon>
        <taxon>Bacteroidota</taxon>
        <taxon>Flavobacteriia</taxon>
        <taxon>Flavobacteriales</taxon>
        <taxon>Flavobacteriaceae</taxon>
        <taxon>Flavobacterium</taxon>
    </lineage>
</organism>
<dbReference type="EMBL" id="WSTB01000004">
    <property type="protein sequence ID" value="MWB94512.1"/>
    <property type="molecule type" value="Genomic_DNA"/>
</dbReference>
<comment type="caution">
    <text evidence="5">The sequence shown here is derived from an EMBL/GenBank/DDBJ whole genome shotgun (WGS) entry which is preliminary data.</text>
</comment>